<gene>
    <name evidence="1" type="ORF">GBF38_012059</name>
</gene>
<proteinExistence type="predicted"/>
<sequence length="135" mass="15419">MVGHQGYEKSPQLSSWMASVGGERANTHSVADVKSILVVGVGGQADVFAIRGHWEQRRAAGTKLTGSQTCLDNAREWPNITSQEELNMLQLQLEMWLWVQVEDWERHEKPMGETFFSPNRQRVRRDLNSRKVNTL</sequence>
<reference evidence="1" key="1">
    <citation type="submission" date="2020-04" db="EMBL/GenBank/DDBJ databases">
        <title>A chromosome-scale assembly and high-density genetic map of the yellow drum (Nibea albiflora) genome.</title>
        <authorList>
            <person name="Xu D."/>
            <person name="Zhang W."/>
            <person name="Chen R."/>
            <person name="Tan P."/>
            <person name="Wang L."/>
            <person name="Song H."/>
            <person name="Tian L."/>
            <person name="Zhu Q."/>
            <person name="Wang B."/>
        </authorList>
    </citation>
    <scope>NUCLEOTIDE SEQUENCE</scope>
    <source>
        <strain evidence="1">ZJHYS-2018</strain>
    </source>
</reference>
<keyword evidence="2" id="KW-1185">Reference proteome</keyword>
<dbReference type="EMBL" id="CM024794">
    <property type="protein sequence ID" value="KAG8001833.1"/>
    <property type="molecule type" value="Genomic_DNA"/>
</dbReference>
<accession>A0ACB7EJ08</accession>
<evidence type="ECO:0000313" key="2">
    <source>
        <dbReference type="Proteomes" id="UP000805704"/>
    </source>
</evidence>
<comment type="caution">
    <text evidence="1">The sequence shown here is derived from an EMBL/GenBank/DDBJ whole genome shotgun (WGS) entry which is preliminary data.</text>
</comment>
<dbReference type="Proteomes" id="UP000805704">
    <property type="component" value="Chromosome 6"/>
</dbReference>
<organism evidence="1 2">
    <name type="scientific">Nibea albiflora</name>
    <name type="common">Yellow drum</name>
    <name type="synonym">Corvina albiflora</name>
    <dbReference type="NCBI Taxonomy" id="240163"/>
    <lineage>
        <taxon>Eukaryota</taxon>
        <taxon>Metazoa</taxon>
        <taxon>Chordata</taxon>
        <taxon>Craniata</taxon>
        <taxon>Vertebrata</taxon>
        <taxon>Euteleostomi</taxon>
        <taxon>Actinopterygii</taxon>
        <taxon>Neopterygii</taxon>
        <taxon>Teleostei</taxon>
        <taxon>Neoteleostei</taxon>
        <taxon>Acanthomorphata</taxon>
        <taxon>Eupercaria</taxon>
        <taxon>Sciaenidae</taxon>
        <taxon>Nibea</taxon>
    </lineage>
</organism>
<name>A0ACB7EJ08_NIBAL</name>
<protein>
    <submittedName>
        <fullName evidence="1">Uncharacterized protein</fullName>
    </submittedName>
</protein>
<evidence type="ECO:0000313" key="1">
    <source>
        <dbReference type="EMBL" id="KAG8001833.1"/>
    </source>
</evidence>